<dbReference type="EMBL" id="BJVQ01000023">
    <property type="protein sequence ID" value="GEL46790.1"/>
    <property type="molecule type" value="Genomic_DNA"/>
</dbReference>
<name>A0A511FC17_9CELL</name>
<reference evidence="4 6" key="2">
    <citation type="submission" date="2020-08" db="EMBL/GenBank/DDBJ databases">
        <title>Sequencing the genomes of 1000 actinobacteria strains.</title>
        <authorList>
            <person name="Klenk H.-P."/>
        </authorList>
    </citation>
    <scope>NUCLEOTIDE SEQUENCE [LARGE SCALE GENOMIC DNA]</scope>
    <source>
        <strain evidence="4 6">DSM 9581</strain>
    </source>
</reference>
<dbReference type="AlphaFoldDB" id="A0A511FC17"/>
<sequence>MALFAVRYTYDSRTDLQDEVRPEHRAYLRGVAERGGLLGSGPFADGAPGALLVLDQPDRAALDAVLADDPFAVAGVIAEVDVRAWNPVIGPWAEALG</sequence>
<dbReference type="SUPFAM" id="SSF54909">
    <property type="entry name" value="Dimeric alpha+beta barrel"/>
    <property type="match status" value="1"/>
</dbReference>
<dbReference type="Proteomes" id="UP000564629">
    <property type="component" value="Unassembled WGS sequence"/>
</dbReference>
<dbReference type="Pfam" id="PF03795">
    <property type="entry name" value="YCII"/>
    <property type="match status" value="1"/>
</dbReference>
<dbReference type="OrthoDB" id="8968203at2"/>
<reference evidence="3 5" key="1">
    <citation type="submission" date="2019-07" db="EMBL/GenBank/DDBJ databases">
        <title>Whole genome shotgun sequence of Cellulomonas hominis NBRC 16055.</title>
        <authorList>
            <person name="Hosoyama A."/>
            <person name="Uohara A."/>
            <person name="Ohji S."/>
            <person name="Ichikawa N."/>
        </authorList>
    </citation>
    <scope>NUCLEOTIDE SEQUENCE [LARGE SCALE GENOMIC DNA]</scope>
    <source>
        <strain evidence="3 5">NBRC 16055</strain>
    </source>
</reference>
<comment type="caution">
    <text evidence="3">The sequence shown here is derived from an EMBL/GenBank/DDBJ whole genome shotgun (WGS) entry which is preliminary data.</text>
</comment>
<dbReference type="InterPro" id="IPR005545">
    <property type="entry name" value="YCII"/>
</dbReference>
<gene>
    <name evidence="3" type="ORF">CHO01_19060</name>
    <name evidence="4" type="ORF">HNR08_004004</name>
</gene>
<dbReference type="EMBL" id="JACHDN010000001">
    <property type="protein sequence ID" value="MBB5475268.1"/>
    <property type="molecule type" value="Genomic_DNA"/>
</dbReference>
<comment type="similarity">
    <text evidence="1">Belongs to the YciI family.</text>
</comment>
<keyword evidence="5" id="KW-1185">Reference proteome</keyword>
<dbReference type="Proteomes" id="UP000321723">
    <property type="component" value="Unassembled WGS sequence"/>
</dbReference>
<dbReference type="InterPro" id="IPR011008">
    <property type="entry name" value="Dimeric_a/b-barrel"/>
</dbReference>
<dbReference type="Gene3D" id="3.30.70.1060">
    <property type="entry name" value="Dimeric alpha+beta barrel"/>
    <property type="match status" value="1"/>
</dbReference>
<organism evidence="3 5">
    <name type="scientific">Cellulomonas hominis</name>
    <dbReference type="NCBI Taxonomy" id="156981"/>
    <lineage>
        <taxon>Bacteria</taxon>
        <taxon>Bacillati</taxon>
        <taxon>Actinomycetota</taxon>
        <taxon>Actinomycetes</taxon>
        <taxon>Micrococcales</taxon>
        <taxon>Cellulomonadaceae</taxon>
        <taxon>Cellulomonas</taxon>
    </lineage>
</organism>
<accession>A0A511FC17</accession>
<evidence type="ECO:0000313" key="4">
    <source>
        <dbReference type="EMBL" id="MBB5475268.1"/>
    </source>
</evidence>
<evidence type="ECO:0000313" key="6">
    <source>
        <dbReference type="Proteomes" id="UP000564629"/>
    </source>
</evidence>
<evidence type="ECO:0000313" key="3">
    <source>
        <dbReference type="EMBL" id="GEL46790.1"/>
    </source>
</evidence>
<evidence type="ECO:0000313" key="5">
    <source>
        <dbReference type="Proteomes" id="UP000321723"/>
    </source>
</evidence>
<protein>
    <recommendedName>
        <fullName evidence="2">YCII-related domain-containing protein</fullName>
    </recommendedName>
</protein>
<feature type="domain" description="YCII-related" evidence="2">
    <location>
        <begin position="6"/>
        <end position="86"/>
    </location>
</feature>
<evidence type="ECO:0000256" key="1">
    <source>
        <dbReference type="ARBA" id="ARBA00007689"/>
    </source>
</evidence>
<evidence type="ECO:0000259" key="2">
    <source>
        <dbReference type="Pfam" id="PF03795"/>
    </source>
</evidence>
<dbReference type="RefSeq" id="WP_146837125.1">
    <property type="nucleotide sequence ID" value="NZ_BJVQ01000023.1"/>
</dbReference>
<proteinExistence type="inferred from homology"/>